<name>A0ABU3DJP4_9RHOB</name>
<evidence type="ECO:0000256" key="1">
    <source>
        <dbReference type="SAM" id="Phobius"/>
    </source>
</evidence>
<gene>
    <name evidence="2" type="ORF">RM543_14445</name>
</gene>
<keyword evidence="1" id="KW-0472">Membrane</keyword>
<sequence>MKVDRFAFLAVLPAIMTRRAVSAILGILFAHLGTDQIEARISGEPLGAQMALIGAAVILLAALTALFAGAGATGPVAFWATIAILAR</sequence>
<comment type="caution">
    <text evidence="2">The sequence shown here is derived from an EMBL/GenBank/DDBJ whole genome shotgun (WGS) entry which is preliminary data.</text>
</comment>
<keyword evidence="3" id="KW-1185">Reference proteome</keyword>
<accession>A0ABU3DJP4</accession>
<proteinExistence type="predicted"/>
<organism evidence="2 3">
    <name type="scientific">Tropicimonas omnivorans</name>
    <dbReference type="NCBI Taxonomy" id="3075590"/>
    <lineage>
        <taxon>Bacteria</taxon>
        <taxon>Pseudomonadati</taxon>
        <taxon>Pseudomonadota</taxon>
        <taxon>Alphaproteobacteria</taxon>
        <taxon>Rhodobacterales</taxon>
        <taxon>Roseobacteraceae</taxon>
        <taxon>Tropicimonas</taxon>
    </lineage>
</organism>
<feature type="transmembrane region" description="Helical" evidence="1">
    <location>
        <begin position="52"/>
        <end position="85"/>
    </location>
</feature>
<protein>
    <submittedName>
        <fullName evidence="2">Uncharacterized protein</fullName>
    </submittedName>
</protein>
<keyword evidence="1" id="KW-0812">Transmembrane</keyword>
<dbReference type="EMBL" id="JAVRHL010000003">
    <property type="protein sequence ID" value="MDT0683886.1"/>
    <property type="molecule type" value="Genomic_DNA"/>
</dbReference>
<keyword evidence="1" id="KW-1133">Transmembrane helix</keyword>
<dbReference type="RefSeq" id="WP_311692840.1">
    <property type="nucleotide sequence ID" value="NZ_JAVRHL010000003.1"/>
</dbReference>
<dbReference type="Proteomes" id="UP001265259">
    <property type="component" value="Unassembled WGS sequence"/>
</dbReference>
<evidence type="ECO:0000313" key="2">
    <source>
        <dbReference type="EMBL" id="MDT0683886.1"/>
    </source>
</evidence>
<evidence type="ECO:0000313" key="3">
    <source>
        <dbReference type="Proteomes" id="UP001265259"/>
    </source>
</evidence>
<reference evidence="2 3" key="1">
    <citation type="submission" date="2023-09" db="EMBL/GenBank/DDBJ databases">
        <authorList>
            <person name="Rey-Velasco X."/>
        </authorList>
    </citation>
    <scope>NUCLEOTIDE SEQUENCE [LARGE SCALE GENOMIC DNA]</scope>
    <source>
        <strain evidence="2 3">F158</strain>
    </source>
</reference>